<gene>
    <name evidence="2" type="ORF">KIPB_007364</name>
</gene>
<dbReference type="Proteomes" id="UP000265618">
    <property type="component" value="Unassembled WGS sequence"/>
</dbReference>
<evidence type="ECO:0000313" key="2">
    <source>
        <dbReference type="EMBL" id="GIQ85660.1"/>
    </source>
</evidence>
<dbReference type="EMBL" id="BDIP01002061">
    <property type="protein sequence ID" value="GIQ85660.1"/>
    <property type="molecule type" value="Genomic_DNA"/>
</dbReference>
<organism evidence="2 3">
    <name type="scientific">Kipferlia bialata</name>
    <dbReference type="NCBI Taxonomy" id="797122"/>
    <lineage>
        <taxon>Eukaryota</taxon>
        <taxon>Metamonada</taxon>
        <taxon>Carpediemonas-like organisms</taxon>
        <taxon>Kipferlia</taxon>
    </lineage>
</organism>
<feature type="compositionally biased region" description="Acidic residues" evidence="1">
    <location>
        <begin position="59"/>
        <end position="68"/>
    </location>
</feature>
<name>A0A9K3D103_9EUKA</name>
<protein>
    <submittedName>
        <fullName evidence="2">Uncharacterized protein</fullName>
    </submittedName>
</protein>
<evidence type="ECO:0000313" key="3">
    <source>
        <dbReference type="Proteomes" id="UP000265618"/>
    </source>
</evidence>
<comment type="caution">
    <text evidence="2">The sequence shown here is derived from an EMBL/GenBank/DDBJ whole genome shotgun (WGS) entry which is preliminary data.</text>
</comment>
<reference evidence="2 3" key="1">
    <citation type="journal article" date="2018" name="PLoS ONE">
        <title>The draft genome of Kipferlia bialata reveals reductive genome evolution in fornicate parasites.</title>
        <authorList>
            <person name="Tanifuji G."/>
            <person name="Takabayashi S."/>
            <person name="Kume K."/>
            <person name="Takagi M."/>
            <person name="Nakayama T."/>
            <person name="Kamikawa R."/>
            <person name="Inagaki Y."/>
            <person name="Hashimoto T."/>
        </authorList>
    </citation>
    <scope>NUCLEOTIDE SEQUENCE [LARGE SCALE GENOMIC DNA]</scope>
    <source>
        <strain evidence="2">NY0173</strain>
    </source>
</reference>
<proteinExistence type="predicted"/>
<sequence length="350" mass="38154">MRIGFQLMTGEQVLETEITRDIVSRTLGSFVPDIQGIVLSRLEGSDSEDDSESDSHDESESESESEADCIPESVASFYSVTDETEYPASLPIGFLTSLPMDKMDRVLWIRVQFGATTEPPTLPLDGFPGPVPRVISTTQCKGMDLDPLSAVFYPSGVVNVLSLSHDHLVTSVGGVVRQCLKIRNTPSNHIVCPSHKGIHLLVIKDAPTLYALGQDGVHATWVEVDMDVSTDATAALKQGHSLTIPVRDSSPLDTSPRCVVGVVAETCLTHVLCLSFSEDGCPLLDVRATPQDLPVVEVQDPFYKDGYHPEGHFNKRGLYTDGSLASFNYEGYHSNGDYGIDRDGYYRDGL</sequence>
<feature type="region of interest" description="Disordered" evidence="1">
    <location>
        <begin position="41"/>
        <end position="68"/>
    </location>
</feature>
<keyword evidence="3" id="KW-1185">Reference proteome</keyword>
<evidence type="ECO:0000256" key="1">
    <source>
        <dbReference type="SAM" id="MobiDB-lite"/>
    </source>
</evidence>
<accession>A0A9K3D103</accession>
<dbReference type="AlphaFoldDB" id="A0A9K3D103"/>